<dbReference type="Proteomes" id="UP000192277">
    <property type="component" value="Unassembled WGS sequence"/>
</dbReference>
<evidence type="ECO:0000259" key="1">
    <source>
        <dbReference type="Pfam" id="PF12697"/>
    </source>
</evidence>
<proteinExistence type="predicted"/>
<dbReference type="PROSITE" id="PS51257">
    <property type="entry name" value="PROKAR_LIPOPROTEIN"/>
    <property type="match status" value="1"/>
</dbReference>
<protein>
    <submittedName>
        <fullName evidence="2">Alpha/beta hydrolase</fullName>
    </submittedName>
</protein>
<accession>A0ABX3NWV1</accession>
<dbReference type="Gene3D" id="3.40.50.1820">
    <property type="entry name" value="alpha/beta hydrolase"/>
    <property type="match status" value="1"/>
</dbReference>
<evidence type="ECO:0000313" key="2">
    <source>
        <dbReference type="EMBL" id="OQP45311.1"/>
    </source>
</evidence>
<dbReference type="InterPro" id="IPR000073">
    <property type="entry name" value="AB_hydrolase_1"/>
</dbReference>
<gene>
    <name evidence="2" type="ORF">A4D02_33470</name>
</gene>
<dbReference type="GO" id="GO:0016787">
    <property type="term" value="F:hydrolase activity"/>
    <property type="evidence" value="ECO:0007669"/>
    <property type="project" value="UniProtKB-KW"/>
</dbReference>
<dbReference type="SUPFAM" id="SSF53474">
    <property type="entry name" value="alpha/beta-Hydrolases"/>
    <property type="match status" value="1"/>
</dbReference>
<organism evidence="2 3">
    <name type="scientific">Niastella koreensis</name>
    <dbReference type="NCBI Taxonomy" id="354356"/>
    <lineage>
        <taxon>Bacteria</taxon>
        <taxon>Pseudomonadati</taxon>
        <taxon>Bacteroidota</taxon>
        <taxon>Chitinophagia</taxon>
        <taxon>Chitinophagales</taxon>
        <taxon>Chitinophagaceae</taxon>
        <taxon>Niastella</taxon>
    </lineage>
</organism>
<sequence>MKMKSSRPILVGILIVSMGIFSCKKSDPGTVPPQTFVLVHGAWQAPFVWDSVKAELSRAGQKVVVVQLPGHGADQTDPGVITMDSYRDQIVSAINSVTGKVILVGHSLSGFAISAVEEQIPNRIDKLVFLAGYIPAAGQYPLSLATTDNQTHVIPAPAGPLVIDSVHGVLDFVRDSIAPIFCWDASPATKASVVANFRPDPVKPFTQTVTTTANFTNADKYYIHTLQDEVIGIDLQKRMVQTAGITRVYSLNTSHSPFLSKPDSVTAILLNIAGVRQ</sequence>
<keyword evidence="2" id="KW-0378">Hydrolase</keyword>
<dbReference type="PANTHER" id="PTHR37017:SF11">
    <property type="entry name" value="ESTERASE_LIPASE_THIOESTERASE DOMAIN-CONTAINING PROTEIN"/>
    <property type="match status" value="1"/>
</dbReference>
<name>A0ABX3NWV1_9BACT</name>
<dbReference type="InterPro" id="IPR029058">
    <property type="entry name" value="AB_hydrolase_fold"/>
</dbReference>
<dbReference type="Pfam" id="PF12697">
    <property type="entry name" value="Abhydrolase_6"/>
    <property type="match status" value="1"/>
</dbReference>
<comment type="caution">
    <text evidence="2">The sequence shown here is derived from an EMBL/GenBank/DDBJ whole genome shotgun (WGS) entry which is preliminary data.</text>
</comment>
<evidence type="ECO:0000313" key="3">
    <source>
        <dbReference type="Proteomes" id="UP000192277"/>
    </source>
</evidence>
<reference evidence="2 3" key="1">
    <citation type="submission" date="2016-04" db="EMBL/GenBank/DDBJ databases">
        <authorList>
            <person name="Chen L."/>
            <person name="Zhuang W."/>
            <person name="Wang G."/>
        </authorList>
    </citation>
    <scope>NUCLEOTIDE SEQUENCE [LARGE SCALE GENOMIC DNA]</scope>
    <source>
        <strain evidence="3">GR20</strain>
    </source>
</reference>
<dbReference type="PANTHER" id="PTHR37017">
    <property type="entry name" value="AB HYDROLASE-1 DOMAIN-CONTAINING PROTEIN-RELATED"/>
    <property type="match status" value="1"/>
</dbReference>
<keyword evidence="3" id="KW-1185">Reference proteome</keyword>
<dbReference type="EMBL" id="LWBO01000020">
    <property type="protein sequence ID" value="OQP45311.1"/>
    <property type="molecule type" value="Genomic_DNA"/>
</dbReference>
<feature type="domain" description="AB hydrolase-1" evidence="1">
    <location>
        <begin position="36"/>
        <end position="265"/>
    </location>
</feature>
<dbReference type="InterPro" id="IPR052897">
    <property type="entry name" value="Sec-Metab_Biosynth_Hydrolase"/>
</dbReference>